<evidence type="ECO:0000313" key="2">
    <source>
        <dbReference type="EMBL" id="SNB74427.1"/>
    </source>
</evidence>
<gene>
    <name evidence="2" type="ORF">SAMN06265338_10671</name>
</gene>
<accession>A0A212RPF9</accession>
<dbReference type="AlphaFoldDB" id="A0A212RPF9"/>
<keyword evidence="3" id="KW-1185">Reference proteome</keyword>
<reference evidence="3" key="1">
    <citation type="submission" date="2017-06" db="EMBL/GenBank/DDBJ databases">
        <authorList>
            <person name="Varghese N."/>
            <person name="Submissions S."/>
        </authorList>
    </citation>
    <scope>NUCLEOTIDE SEQUENCE [LARGE SCALE GENOMIC DNA]</scope>
    <source>
        <strain evidence="3">DSM 137</strain>
    </source>
</reference>
<name>A0A212RPF9_RHOAC</name>
<keyword evidence="1" id="KW-1133">Transmembrane helix</keyword>
<organism evidence="2 3">
    <name type="scientific">Rhodoblastus acidophilus</name>
    <name type="common">Rhodopseudomonas acidophila</name>
    <dbReference type="NCBI Taxonomy" id="1074"/>
    <lineage>
        <taxon>Bacteria</taxon>
        <taxon>Pseudomonadati</taxon>
        <taxon>Pseudomonadota</taxon>
        <taxon>Alphaproteobacteria</taxon>
        <taxon>Hyphomicrobiales</taxon>
        <taxon>Rhodoblastaceae</taxon>
        <taxon>Rhodoblastus</taxon>
    </lineage>
</organism>
<keyword evidence="1" id="KW-0472">Membrane</keyword>
<sequence>MASDTRLHRHGHTHAPAPRREAGFSLLRLSAARRIGLALIVVALLWGGVLWALS</sequence>
<feature type="transmembrane region" description="Helical" evidence="1">
    <location>
        <begin position="35"/>
        <end position="53"/>
    </location>
</feature>
<protein>
    <submittedName>
        <fullName evidence="2">Uncharacterized protein</fullName>
    </submittedName>
</protein>
<proteinExistence type="predicted"/>
<dbReference type="RefSeq" id="WP_158255297.1">
    <property type="nucleotide sequence ID" value="NZ_FYDG01000006.1"/>
</dbReference>
<keyword evidence="1" id="KW-0812">Transmembrane</keyword>
<evidence type="ECO:0000256" key="1">
    <source>
        <dbReference type="SAM" id="Phobius"/>
    </source>
</evidence>
<dbReference type="Proteomes" id="UP000198418">
    <property type="component" value="Unassembled WGS sequence"/>
</dbReference>
<dbReference type="EMBL" id="FYDG01000006">
    <property type="protein sequence ID" value="SNB74427.1"/>
    <property type="molecule type" value="Genomic_DNA"/>
</dbReference>
<dbReference type="OrthoDB" id="1349002at28211"/>
<evidence type="ECO:0000313" key="3">
    <source>
        <dbReference type="Proteomes" id="UP000198418"/>
    </source>
</evidence>